<keyword evidence="3" id="KW-1185">Reference proteome</keyword>
<feature type="region of interest" description="Disordered" evidence="1">
    <location>
        <begin position="1"/>
        <end position="113"/>
    </location>
</feature>
<dbReference type="RefSeq" id="WP_258844920.1">
    <property type="nucleotide sequence ID" value="NZ_JANUGX010000007.1"/>
</dbReference>
<accession>A0ABT2A4Q6</accession>
<evidence type="ECO:0000313" key="2">
    <source>
        <dbReference type="EMBL" id="MCS0589149.1"/>
    </source>
</evidence>
<evidence type="ECO:0000256" key="1">
    <source>
        <dbReference type="SAM" id="MobiDB-lite"/>
    </source>
</evidence>
<feature type="compositionally biased region" description="Basic and acidic residues" evidence="1">
    <location>
        <begin position="1"/>
        <end position="12"/>
    </location>
</feature>
<dbReference type="Proteomes" id="UP001205560">
    <property type="component" value="Unassembled WGS sequence"/>
</dbReference>
<organism evidence="2 3">
    <name type="scientific">Massilia norwichensis</name>
    <dbReference type="NCBI Taxonomy" id="1442366"/>
    <lineage>
        <taxon>Bacteria</taxon>
        <taxon>Pseudomonadati</taxon>
        <taxon>Pseudomonadota</taxon>
        <taxon>Betaproteobacteria</taxon>
        <taxon>Burkholderiales</taxon>
        <taxon>Oxalobacteraceae</taxon>
        <taxon>Telluria group</taxon>
        <taxon>Massilia</taxon>
    </lineage>
</organism>
<evidence type="ECO:0000313" key="3">
    <source>
        <dbReference type="Proteomes" id="UP001205560"/>
    </source>
</evidence>
<dbReference type="EMBL" id="JANUGX010000007">
    <property type="protein sequence ID" value="MCS0589149.1"/>
    <property type="molecule type" value="Genomic_DNA"/>
</dbReference>
<feature type="compositionally biased region" description="Gly residues" evidence="1">
    <location>
        <begin position="95"/>
        <end position="105"/>
    </location>
</feature>
<sequence>MSMQSEGKDAKGRNYHQTTKDGTGSAASVGTGGTGDIGRMSGDVDAGTPGNAREGGVGNAQSDVRSDDLLTSGTEQERKQGYRPSEPGAIETGMEGIGNKVGGDAGNRQKENP</sequence>
<gene>
    <name evidence="2" type="ORF">NX782_08015</name>
</gene>
<protein>
    <submittedName>
        <fullName evidence="2">Uncharacterized protein</fullName>
    </submittedName>
</protein>
<proteinExistence type="predicted"/>
<name>A0ABT2A4Q6_9BURK</name>
<reference evidence="2 3" key="1">
    <citation type="submission" date="2022-08" db="EMBL/GenBank/DDBJ databases">
        <title>Reclassification of Massilia species as members of the genera Telluria, Duganella, Pseudoduganella, Mokoshia gen. nov. and Zemynaea gen. nov. using orthogonal and non-orthogonal genome-based approaches.</title>
        <authorList>
            <person name="Bowman J.P."/>
        </authorList>
    </citation>
    <scope>NUCLEOTIDE SEQUENCE [LARGE SCALE GENOMIC DNA]</scope>
    <source>
        <strain evidence="2 3">LMG 28164</strain>
    </source>
</reference>
<feature type="compositionally biased region" description="Polar residues" evidence="1">
    <location>
        <begin position="59"/>
        <end position="74"/>
    </location>
</feature>
<comment type="caution">
    <text evidence="2">The sequence shown here is derived from an EMBL/GenBank/DDBJ whole genome shotgun (WGS) entry which is preliminary data.</text>
</comment>